<feature type="compositionally biased region" description="Basic residues" evidence="8">
    <location>
        <begin position="20"/>
        <end position="30"/>
    </location>
</feature>
<proteinExistence type="predicted"/>
<dbReference type="GO" id="GO:0005524">
    <property type="term" value="F:ATP binding"/>
    <property type="evidence" value="ECO:0007669"/>
    <property type="project" value="UniProtKB-KW"/>
</dbReference>
<dbReference type="SUPFAM" id="SSF81660">
    <property type="entry name" value="Metal cation-transporting ATPase, ATP-binding domain N"/>
    <property type="match status" value="1"/>
</dbReference>
<evidence type="ECO:0000313" key="12">
    <source>
        <dbReference type="Proteomes" id="UP000469452"/>
    </source>
</evidence>
<feature type="domain" description="Cation-transporting P-type ATPase N-terminal" evidence="10">
    <location>
        <begin position="43"/>
        <end position="117"/>
    </location>
</feature>
<dbReference type="GO" id="GO:0005886">
    <property type="term" value="C:plasma membrane"/>
    <property type="evidence" value="ECO:0007669"/>
    <property type="project" value="UniProtKB-SubCell"/>
</dbReference>
<keyword evidence="3 9" id="KW-0812">Transmembrane</keyword>
<feature type="transmembrane region" description="Helical" evidence="9">
    <location>
        <begin position="860"/>
        <end position="883"/>
    </location>
</feature>
<dbReference type="SUPFAM" id="SSF81653">
    <property type="entry name" value="Calcium ATPase, transduction domain A"/>
    <property type="match status" value="1"/>
</dbReference>
<dbReference type="InterPro" id="IPR006068">
    <property type="entry name" value="ATPase_P-typ_cation-transptr_C"/>
</dbReference>
<accession>A0A6A5AEC3</accession>
<evidence type="ECO:0000256" key="6">
    <source>
        <dbReference type="ARBA" id="ARBA00022989"/>
    </source>
</evidence>
<protein>
    <recommendedName>
        <fullName evidence="10">Cation-transporting P-type ATPase N-terminal domain-containing protein</fullName>
    </recommendedName>
</protein>
<dbReference type="PANTHER" id="PTHR43294:SF21">
    <property type="entry name" value="CATION TRANSPORTING ATPASE"/>
    <property type="match status" value="1"/>
</dbReference>
<dbReference type="InterPro" id="IPR036412">
    <property type="entry name" value="HAD-like_sf"/>
</dbReference>
<dbReference type="SMART" id="SM00831">
    <property type="entry name" value="Cation_ATPase_N"/>
    <property type="match status" value="1"/>
</dbReference>
<dbReference type="PRINTS" id="PR00119">
    <property type="entry name" value="CATATPASE"/>
</dbReference>
<dbReference type="GO" id="GO:0030007">
    <property type="term" value="P:intracellular potassium ion homeostasis"/>
    <property type="evidence" value="ECO:0007669"/>
    <property type="project" value="TreeGrafter"/>
</dbReference>
<dbReference type="Pfam" id="PF00122">
    <property type="entry name" value="E1-E2_ATPase"/>
    <property type="match status" value="1"/>
</dbReference>
<dbReference type="InterPro" id="IPR023299">
    <property type="entry name" value="ATPase_P-typ_cyto_dom_N"/>
</dbReference>
<evidence type="ECO:0000256" key="3">
    <source>
        <dbReference type="ARBA" id="ARBA00022692"/>
    </source>
</evidence>
<evidence type="ECO:0000259" key="10">
    <source>
        <dbReference type="SMART" id="SM00831"/>
    </source>
</evidence>
<keyword evidence="6 9" id="KW-1133">Transmembrane helix</keyword>
<dbReference type="Pfam" id="PF00689">
    <property type="entry name" value="Cation_ATPase_C"/>
    <property type="match status" value="1"/>
</dbReference>
<dbReference type="InterPro" id="IPR059000">
    <property type="entry name" value="ATPase_P-type_domA"/>
</dbReference>
<dbReference type="InterPro" id="IPR023298">
    <property type="entry name" value="ATPase_P-typ_TM_dom_sf"/>
</dbReference>
<dbReference type="EMBL" id="VJMI01011436">
    <property type="protein sequence ID" value="KAF0752786.1"/>
    <property type="molecule type" value="Genomic_DNA"/>
</dbReference>
<dbReference type="AlphaFoldDB" id="A0A6A5AEC3"/>
<feature type="transmembrane region" description="Helical" evidence="9">
    <location>
        <begin position="125"/>
        <end position="144"/>
    </location>
</feature>
<dbReference type="PROSITE" id="PS00154">
    <property type="entry name" value="ATPASE_E1_E2"/>
    <property type="match status" value="1"/>
</dbReference>
<evidence type="ECO:0000313" key="11">
    <source>
        <dbReference type="EMBL" id="KAF0752786.1"/>
    </source>
</evidence>
<dbReference type="GO" id="GO:0036376">
    <property type="term" value="P:sodium ion export across plasma membrane"/>
    <property type="evidence" value="ECO:0007669"/>
    <property type="project" value="TreeGrafter"/>
</dbReference>
<feature type="non-terminal residue" evidence="11">
    <location>
        <position position="1036"/>
    </location>
</feature>
<dbReference type="PANTHER" id="PTHR43294">
    <property type="entry name" value="SODIUM/POTASSIUM-TRANSPORTING ATPASE SUBUNIT ALPHA"/>
    <property type="match status" value="1"/>
</dbReference>
<dbReference type="InterPro" id="IPR023214">
    <property type="entry name" value="HAD_sf"/>
</dbReference>
<evidence type="ECO:0000256" key="7">
    <source>
        <dbReference type="ARBA" id="ARBA00023136"/>
    </source>
</evidence>
<dbReference type="Gene3D" id="3.40.50.1000">
    <property type="entry name" value="HAD superfamily/HAD-like"/>
    <property type="match status" value="1"/>
</dbReference>
<dbReference type="Proteomes" id="UP000469452">
    <property type="component" value="Unassembled WGS sequence"/>
</dbReference>
<name>A0A6A5AEC3_APHAT</name>
<dbReference type="GO" id="GO:1902600">
    <property type="term" value="P:proton transmembrane transport"/>
    <property type="evidence" value="ECO:0007669"/>
    <property type="project" value="TreeGrafter"/>
</dbReference>
<dbReference type="Pfam" id="PF00690">
    <property type="entry name" value="Cation_ATPase_N"/>
    <property type="match status" value="1"/>
</dbReference>
<evidence type="ECO:0000256" key="4">
    <source>
        <dbReference type="ARBA" id="ARBA00022741"/>
    </source>
</evidence>
<dbReference type="Pfam" id="PF13246">
    <property type="entry name" value="Cation_ATPase"/>
    <property type="match status" value="1"/>
</dbReference>
<dbReference type="FunFam" id="2.70.150.10:FF:000003">
    <property type="entry name" value="Sodium/potassium-transporting ATPase subunit alpha"/>
    <property type="match status" value="1"/>
</dbReference>
<evidence type="ECO:0000256" key="9">
    <source>
        <dbReference type="SAM" id="Phobius"/>
    </source>
</evidence>
<keyword evidence="2" id="KW-1003">Cell membrane</keyword>
<dbReference type="InterPro" id="IPR001757">
    <property type="entry name" value="P_typ_ATPase"/>
</dbReference>
<dbReference type="InterPro" id="IPR008250">
    <property type="entry name" value="ATPase_P-typ_transduc_dom_A_sf"/>
</dbReference>
<feature type="compositionally biased region" description="Basic and acidic residues" evidence="8">
    <location>
        <begin position="31"/>
        <end position="41"/>
    </location>
</feature>
<keyword evidence="4" id="KW-0547">Nucleotide-binding</keyword>
<reference evidence="11 12" key="1">
    <citation type="submission" date="2019-06" db="EMBL/GenBank/DDBJ databases">
        <title>Genomics analysis of Aphanomyces spp. identifies a new class of oomycete effector associated with host adaptation.</title>
        <authorList>
            <person name="Gaulin E."/>
        </authorList>
    </citation>
    <scope>NUCLEOTIDE SEQUENCE [LARGE SCALE GENOMIC DNA]</scope>
    <source>
        <strain evidence="11 12">E</strain>
    </source>
</reference>
<dbReference type="GO" id="GO:1990573">
    <property type="term" value="P:potassium ion import across plasma membrane"/>
    <property type="evidence" value="ECO:0007669"/>
    <property type="project" value="TreeGrafter"/>
</dbReference>
<feature type="transmembrane region" description="Helical" evidence="9">
    <location>
        <begin position="100"/>
        <end position="119"/>
    </location>
</feature>
<dbReference type="InterPro" id="IPR018303">
    <property type="entry name" value="ATPase_P-typ_P_site"/>
</dbReference>
<keyword evidence="7 9" id="KW-0472">Membrane</keyword>
<dbReference type="FunFam" id="1.20.1110.10:FF:000095">
    <property type="entry name" value="Sodium/potassium-transporting ATPase subunit alpha-1"/>
    <property type="match status" value="1"/>
</dbReference>
<comment type="subcellular location">
    <subcellularLocation>
        <location evidence="1">Cell membrane</location>
        <topology evidence="1">Multi-pass membrane protein</topology>
    </subcellularLocation>
</comment>
<comment type="caution">
    <text evidence="11">The sequence shown here is derived from an EMBL/GenBank/DDBJ whole genome shotgun (WGS) entry which is preliminary data.</text>
</comment>
<keyword evidence="5" id="KW-0067">ATP-binding</keyword>
<dbReference type="InterPro" id="IPR004014">
    <property type="entry name" value="ATPase_P-typ_cation-transptr_N"/>
</dbReference>
<dbReference type="VEuPathDB" id="FungiDB:H257_15606"/>
<dbReference type="InterPro" id="IPR050510">
    <property type="entry name" value="Cation_transp_ATPase_P-type"/>
</dbReference>
<feature type="transmembrane region" description="Helical" evidence="9">
    <location>
        <begin position="317"/>
        <end position="345"/>
    </location>
</feature>
<dbReference type="Gene3D" id="2.70.150.10">
    <property type="entry name" value="Calcium-transporting ATPase, cytoplasmic transduction domain A"/>
    <property type="match status" value="1"/>
</dbReference>
<dbReference type="PRINTS" id="PR00121">
    <property type="entry name" value="NAKATPASE"/>
</dbReference>
<dbReference type="GO" id="GO:0016887">
    <property type="term" value="F:ATP hydrolysis activity"/>
    <property type="evidence" value="ECO:0007669"/>
    <property type="project" value="InterPro"/>
</dbReference>
<evidence type="ECO:0000256" key="2">
    <source>
        <dbReference type="ARBA" id="ARBA00022475"/>
    </source>
</evidence>
<evidence type="ECO:0000256" key="5">
    <source>
        <dbReference type="ARBA" id="ARBA00022840"/>
    </source>
</evidence>
<organism evidence="11 12">
    <name type="scientific">Aphanomyces astaci</name>
    <name type="common">Crayfish plague agent</name>
    <dbReference type="NCBI Taxonomy" id="112090"/>
    <lineage>
        <taxon>Eukaryota</taxon>
        <taxon>Sar</taxon>
        <taxon>Stramenopiles</taxon>
        <taxon>Oomycota</taxon>
        <taxon>Saprolegniomycetes</taxon>
        <taxon>Saprolegniales</taxon>
        <taxon>Verrucalvaceae</taxon>
        <taxon>Aphanomyces</taxon>
    </lineage>
</organism>
<dbReference type="GO" id="GO:0005391">
    <property type="term" value="F:P-type sodium:potassium-exchanging transporter activity"/>
    <property type="evidence" value="ECO:0007669"/>
    <property type="project" value="TreeGrafter"/>
</dbReference>
<gene>
    <name evidence="11" type="ORF">AaE_005902</name>
</gene>
<dbReference type="SUPFAM" id="SSF81665">
    <property type="entry name" value="Calcium ATPase, transmembrane domain M"/>
    <property type="match status" value="1"/>
</dbReference>
<dbReference type="SUPFAM" id="SSF56784">
    <property type="entry name" value="HAD-like"/>
    <property type="match status" value="1"/>
</dbReference>
<evidence type="ECO:0000256" key="1">
    <source>
        <dbReference type="ARBA" id="ARBA00004651"/>
    </source>
</evidence>
<dbReference type="NCBIfam" id="TIGR01494">
    <property type="entry name" value="ATPase_P-type"/>
    <property type="match status" value="2"/>
</dbReference>
<sequence length="1036" mass="113850">MKSKRSSAEIVAVSTELRHRQAMRKKGKSKAGKDDDKRELEMDEHQKSIAELCADLTTSATLGMTNADADARREVDGVNRLTPPRQTPEIVKVFRELTGFFSLLLWAAGILCMVCYALQGDVNNLYLGIVLFCVVVITGLFSYFQNRKSSNLMESFKNMMPTITTVIRDGRSQKIDASLLVRGDVIAIKGGDKVPADIRIIECSDDLTVDNSALTGEPEPLKRVVHCTHDSPLETKNLCFFGTFIPQGSGKGLIVRTGDKTVMGRIAKLATSTKKEQTPIAKEIEHFVHIITAVAVSIGIVFLVIGFIIGTDTITNIVFMIGIIVANVPEGLLATVTVCLSLAAARMAKKSVLVKNLEGVETLGSTSCICSDKTGTLTQNIMTVANIVYDNAIWDAECSLTPVGSYKLTDVSFQRLQRCATLCNNAVFDEDSKFQKVLEGQGANVQVVRGAPIAFSEMVVASDGSRCPKVLWETIGDASESAMIKFCQDKRDVVDYREANRKLKEIPFNSRNKYQLSIHLQENDETKPMLLVMKGAPERITARCSKILINGEVEDFTPERLAQVEALQLALSKKGMRVLGFAEKELDLATYPHGYEFNTDNCNFPLGEKDVDYDANPVPNKKIEEPLVFIGLMALIDPPRPEVPIAVAKCKTAGIRVIMAIAHKVGILWGPTKEDIEEENAEKGVSAGEPGYKNPDNAPAIVVPGWTISVDTDEAEWDRILNHTQVVFARTSPQQKLIIVENCQRRGEIVAVTGDGVNDSPALKKADIGIAMGIMGSEVFDNLKKSICYALAVNIPELIPFLVYVLIAIPVPLTTVLMLLICLGTDMIPAISMAYEDAESDIMLRSPRRPSVDRLVTKKLVFWAYVHIGFIQAFAGHVVYFTVMNDYGYPAQILPALGQKDSFGKQVLWCTTSGGQYCTPGGGYKDSTGNIVPLGSSDKPVCDLEYNAAISPTGSIYDAKIFYNPGEDGVVEDCVFPYANYKGTTNKPANYDRYDPTTYGDFTNGNSMITVQSMEALWNKNYRPYYPYKGRRSSFF</sequence>
<dbReference type="GO" id="GO:0006883">
    <property type="term" value="P:intracellular sodium ion homeostasis"/>
    <property type="evidence" value="ECO:0007669"/>
    <property type="project" value="TreeGrafter"/>
</dbReference>
<feature type="transmembrane region" description="Helical" evidence="9">
    <location>
        <begin position="287"/>
        <end position="311"/>
    </location>
</feature>
<feature type="region of interest" description="Disordered" evidence="8">
    <location>
        <begin position="1"/>
        <end position="41"/>
    </location>
</feature>
<evidence type="ECO:0000256" key="8">
    <source>
        <dbReference type="SAM" id="MobiDB-lite"/>
    </source>
</evidence>
<dbReference type="Gene3D" id="3.40.1110.10">
    <property type="entry name" value="Calcium-transporting ATPase, cytoplasmic domain N"/>
    <property type="match status" value="1"/>
</dbReference>
<dbReference type="Gene3D" id="1.20.1110.10">
    <property type="entry name" value="Calcium-transporting ATPase, transmembrane domain"/>
    <property type="match status" value="2"/>
</dbReference>